<reference evidence="1" key="1">
    <citation type="submission" date="2020-11" db="EMBL/GenBank/DDBJ databases">
        <authorList>
            <person name="Tran Van P."/>
        </authorList>
    </citation>
    <scope>NUCLEOTIDE SEQUENCE</scope>
</reference>
<evidence type="ECO:0000313" key="1">
    <source>
        <dbReference type="EMBL" id="CAD7231817.1"/>
    </source>
</evidence>
<sequence>PSFLAQFLSEDGTCPERWTAVLWPGASERILSYDEHVLVREYKPTRYLFCGGQELLQEIRLFRDGNRWMGQWTSGERPTDW</sequence>
<dbReference type="EMBL" id="OB663899">
    <property type="protein sequence ID" value="CAD7231817.1"/>
    <property type="molecule type" value="Genomic_DNA"/>
</dbReference>
<dbReference type="AlphaFoldDB" id="A0A7R8ZU46"/>
<name>A0A7R8ZU46_9CRUS</name>
<accession>A0A7R8ZU46</accession>
<feature type="non-terminal residue" evidence="1">
    <location>
        <position position="1"/>
    </location>
</feature>
<organism evidence="1">
    <name type="scientific">Cyprideis torosa</name>
    <dbReference type="NCBI Taxonomy" id="163714"/>
    <lineage>
        <taxon>Eukaryota</taxon>
        <taxon>Metazoa</taxon>
        <taxon>Ecdysozoa</taxon>
        <taxon>Arthropoda</taxon>
        <taxon>Crustacea</taxon>
        <taxon>Oligostraca</taxon>
        <taxon>Ostracoda</taxon>
        <taxon>Podocopa</taxon>
        <taxon>Podocopida</taxon>
        <taxon>Cytherocopina</taxon>
        <taxon>Cytheroidea</taxon>
        <taxon>Cytherideidae</taxon>
        <taxon>Cyprideis</taxon>
    </lineage>
</organism>
<proteinExistence type="predicted"/>
<protein>
    <submittedName>
        <fullName evidence="1">Uncharacterized protein</fullName>
    </submittedName>
</protein>
<gene>
    <name evidence="1" type="ORF">CTOB1V02_LOCUS9660</name>
</gene>